<dbReference type="SUPFAM" id="SSF53335">
    <property type="entry name" value="S-adenosyl-L-methionine-dependent methyltransferases"/>
    <property type="match status" value="1"/>
</dbReference>
<evidence type="ECO:0000313" key="2">
    <source>
        <dbReference type="Proteomes" id="UP000188728"/>
    </source>
</evidence>
<dbReference type="Gene3D" id="3.40.50.150">
    <property type="entry name" value="Vaccinia Virus protein VP39"/>
    <property type="match status" value="1"/>
</dbReference>
<reference evidence="1 2" key="1">
    <citation type="submission" date="2016-10" db="EMBL/GenBank/DDBJ databases">
        <title>Rodentibacter gen. nov. and new species.</title>
        <authorList>
            <person name="Christensen H."/>
        </authorList>
    </citation>
    <scope>NUCLEOTIDE SEQUENCE [LARGE SCALE GENOMIC DNA]</scope>
    <source>
        <strain evidence="1 2">H1983213011</strain>
    </source>
</reference>
<name>A0A1V3IN30_9PAST</name>
<evidence type="ECO:0000313" key="1">
    <source>
        <dbReference type="EMBL" id="OOF43475.1"/>
    </source>
</evidence>
<dbReference type="EMBL" id="MLHK01000071">
    <property type="protein sequence ID" value="OOF43475.1"/>
    <property type="molecule type" value="Genomic_DNA"/>
</dbReference>
<accession>A0A1V3IN30</accession>
<sequence length="230" mass="26542">MQVKSQQVKSKQRVADFGEVYTNEREVNAMLDLVADQASSPEKTFLEPACGTGNFLVEILKRKLFTSLRLSKINKSQKRPLYCQDSYEFNSILAVCSIYGIEKQPDNVDECRKRLLMLFKQHYQDQFPNSYKPKCIDVADFILKKNILWGDALSLRNEETGESIIFSEWKPIGKRIQQRNFIYSKLVNNQISSDLVGKKADDGNIPQQVFDSVDDYPPVYFLELGNDRSF</sequence>
<organism evidence="1 2">
    <name type="scientific">Rodentibacter trehalosifermentans</name>
    <dbReference type="NCBI Taxonomy" id="1908263"/>
    <lineage>
        <taxon>Bacteria</taxon>
        <taxon>Pseudomonadati</taxon>
        <taxon>Pseudomonadota</taxon>
        <taxon>Gammaproteobacteria</taxon>
        <taxon>Pasteurellales</taxon>
        <taxon>Pasteurellaceae</taxon>
        <taxon>Rodentibacter</taxon>
    </lineage>
</organism>
<evidence type="ECO:0008006" key="3">
    <source>
        <dbReference type="Google" id="ProtNLM"/>
    </source>
</evidence>
<protein>
    <recommendedName>
        <fullName evidence="3">Restriction endonuclease subunit M</fullName>
    </recommendedName>
</protein>
<dbReference type="AlphaFoldDB" id="A0A1V3IN30"/>
<dbReference type="Proteomes" id="UP000188728">
    <property type="component" value="Unassembled WGS sequence"/>
</dbReference>
<comment type="caution">
    <text evidence="1">The sequence shown here is derived from an EMBL/GenBank/DDBJ whole genome shotgun (WGS) entry which is preliminary data.</text>
</comment>
<dbReference type="InterPro" id="IPR029063">
    <property type="entry name" value="SAM-dependent_MTases_sf"/>
</dbReference>
<dbReference type="RefSeq" id="WP_077474640.1">
    <property type="nucleotide sequence ID" value="NZ_MLHK01000071.1"/>
</dbReference>
<gene>
    <name evidence="1" type="ORF">BKK51_11405</name>
</gene>
<proteinExistence type="predicted"/>